<feature type="domain" description="Calcineurin-like phosphoesterase" evidence="3">
    <location>
        <begin position="114"/>
        <end position="367"/>
    </location>
</feature>
<reference evidence="5 6" key="1">
    <citation type="submission" date="2020-08" db="EMBL/GenBank/DDBJ databases">
        <title>Genomic Encyclopedia of Type Strains, Phase IV (KMG-IV): sequencing the most valuable type-strain genomes for metagenomic binning, comparative biology and taxonomic classification.</title>
        <authorList>
            <person name="Goeker M."/>
        </authorList>
    </citation>
    <scope>NUCLEOTIDE SEQUENCE [LARGE SCALE GENOMIC DNA]</scope>
    <source>
        <strain evidence="5 6">DSM 106739</strain>
    </source>
</reference>
<keyword evidence="1 2" id="KW-0732">Signal</keyword>
<keyword evidence="2 5" id="KW-0378">Hydrolase</keyword>
<dbReference type="PANTHER" id="PTHR11575:SF24">
    <property type="entry name" value="5'-NUCLEOTIDASE"/>
    <property type="match status" value="1"/>
</dbReference>
<dbReference type="GO" id="GO:0008253">
    <property type="term" value="F:5'-nucleotidase activity"/>
    <property type="evidence" value="ECO:0007669"/>
    <property type="project" value="UniProtKB-EC"/>
</dbReference>
<dbReference type="PANTHER" id="PTHR11575">
    <property type="entry name" value="5'-NUCLEOTIDASE-RELATED"/>
    <property type="match status" value="1"/>
</dbReference>
<dbReference type="InterPro" id="IPR006179">
    <property type="entry name" value="5_nucleotidase/apyrase"/>
</dbReference>
<dbReference type="InterPro" id="IPR029052">
    <property type="entry name" value="Metallo-depent_PP-like"/>
</dbReference>
<feature type="chain" id="PRO_5033102453" evidence="2">
    <location>
        <begin position="20"/>
        <end position="664"/>
    </location>
</feature>
<keyword evidence="6" id="KW-1185">Reference proteome</keyword>
<evidence type="ECO:0000259" key="4">
    <source>
        <dbReference type="Pfam" id="PF02872"/>
    </source>
</evidence>
<feature type="signal peptide" evidence="2">
    <location>
        <begin position="1"/>
        <end position="19"/>
    </location>
</feature>
<dbReference type="Pfam" id="PF00149">
    <property type="entry name" value="Metallophos"/>
    <property type="match status" value="1"/>
</dbReference>
<gene>
    <name evidence="5" type="ORF">GGR36_003074</name>
</gene>
<comment type="similarity">
    <text evidence="2">Belongs to the 5'-nucleotidase family.</text>
</comment>
<organism evidence="5 6">
    <name type="scientific">Niveibacterium umoris</name>
    <dbReference type="NCBI Taxonomy" id="1193620"/>
    <lineage>
        <taxon>Bacteria</taxon>
        <taxon>Pseudomonadati</taxon>
        <taxon>Pseudomonadota</taxon>
        <taxon>Betaproteobacteria</taxon>
        <taxon>Rhodocyclales</taxon>
        <taxon>Rhodocyclaceae</taxon>
        <taxon>Niveibacterium</taxon>
    </lineage>
</organism>
<comment type="caution">
    <text evidence="5">The sequence shown here is derived from an EMBL/GenBank/DDBJ whole genome shotgun (WGS) entry which is preliminary data.</text>
</comment>
<dbReference type="EC" id="3.1.3.5" evidence="5"/>
<dbReference type="Gene3D" id="3.60.21.10">
    <property type="match status" value="1"/>
</dbReference>
<evidence type="ECO:0000313" key="6">
    <source>
        <dbReference type="Proteomes" id="UP000561045"/>
    </source>
</evidence>
<dbReference type="Proteomes" id="UP000561045">
    <property type="component" value="Unassembled WGS sequence"/>
</dbReference>
<dbReference type="Gene3D" id="3.90.780.10">
    <property type="entry name" value="5'-Nucleotidase, C-terminal domain"/>
    <property type="match status" value="1"/>
</dbReference>
<dbReference type="AlphaFoldDB" id="A0A840BQB8"/>
<sequence length="664" mass="68050">MIRTTLAIALAALGAPALAATCATPDTRPTVIIGNADTLVPNRDADGAGPGNCTLNDLIVGGLPNMTWGSRAQFVTNAQRVIAAAPADVLSDAERKTLLDAVAASDVGSKLAVKLIAFNDFHGNINPVSGNYFGVTGPTGGVAYMASAVAALKAQNPNNVVVSAGDLIGASPLASALFHDEPAIEAMNRLGLEFNAVGNHEFDEGRDELVRMQNGGCHPDPAEVAAGHTCRGAEVGTPVPFEGAKFKFLAANVVDRATGKTLFPAYKVKTFKGIPVAFIGMTLKGTPGIVTPSGVASLDFRDEADTVNALVPQLKNQGIRAIAVVVHEGGFTTGGKDDCNGASGAILDIANRLDPEVDVIVSGHTHWAYNCVYNGRRLTSAGAFSRMLTDIDLTLDTATRNIVATSASNRVVANSGVTPAADVKAIIDRYNALSAPLANSKVGYITADVNKAQNAAGESTAGNLVADAQLEATKPAAKGGAVAAFMNPGGLRGTDPVLGYTSSAAGEGNGVVTYGEAFTFQPFGNSLVVMTLSGAQIKQMLEQQFVPSASASASCLAYNPQKTQRILQPSASVSYSWSAARADCDKVDGATLKINGVVVDAAASYRVTVNSFLATGGDGFAVLASGTDRVGGDVDLDALVAYLGKVSSPASPLVPPALGRITRY</sequence>
<dbReference type="PRINTS" id="PR01607">
    <property type="entry name" value="APYRASEFAMLY"/>
</dbReference>
<dbReference type="SUPFAM" id="SSF55816">
    <property type="entry name" value="5'-nucleotidase (syn. UDP-sugar hydrolase), C-terminal domain"/>
    <property type="match status" value="1"/>
</dbReference>
<proteinExistence type="inferred from homology"/>
<dbReference type="EMBL" id="JACIET010000002">
    <property type="protein sequence ID" value="MBB4013728.1"/>
    <property type="molecule type" value="Genomic_DNA"/>
</dbReference>
<dbReference type="Pfam" id="PF02872">
    <property type="entry name" value="5_nucleotid_C"/>
    <property type="match status" value="1"/>
</dbReference>
<keyword evidence="2" id="KW-0547">Nucleotide-binding</keyword>
<dbReference type="RefSeq" id="WP_183635659.1">
    <property type="nucleotide sequence ID" value="NZ_BAABLE010000005.1"/>
</dbReference>
<accession>A0A840BQB8</accession>
<dbReference type="GO" id="GO:0030288">
    <property type="term" value="C:outer membrane-bounded periplasmic space"/>
    <property type="evidence" value="ECO:0007669"/>
    <property type="project" value="TreeGrafter"/>
</dbReference>
<evidence type="ECO:0000256" key="2">
    <source>
        <dbReference type="RuleBase" id="RU362119"/>
    </source>
</evidence>
<dbReference type="InterPro" id="IPR036907">
    <property type="entry name" value="5'-Nucleotdase_C_sf"/>
</dbReference>
<dbReference type="GO" id="GO:0000166">
    <property type="term" value="F:nucleotide binding"/>
    <property type="evidence" value="ECO:0007669"/>
    <property type="project" value="UniProtKB-KW"/>
</dbReference>
<evidence type="ECO:0000256" key="1">
    <source>
        <dbReference type="ARBA" id="ARBA00022729"/>
    </source>
</evidence>
<dbReference type="GO" id="GO:0009166">
    <property type="term" value="P:nucleotide catabolic process"/>
    <property type="evidence" value="ECO:0007669"/>
    <property type="project" value="InterPro"/>
</dbReference>
<name>A0A840BQB8_9RHOO</name>
<protein>
    <submittedName>
        <fullName evidence="5">5'-nucleotidase</fullName>
        <ecNumber evidence="5">3.1.3.5</ecNumber>
    </submittedName>
</protein>
<dbReference type="SUPFAM" id="SSF56300">
    <property type="entry name" value="Metallo-dependent phosphatases"/>
    <property type="match status" value="1"/>
</dbReference>
<dbReference type="InterPro" id="IPR008334">
    <property type="entry name" value="5'-Nucleotdase_C"/>
</dbReference>
<dbReference type="InterPro" id="IPR004843">
    <property type="entry name" value="Calcineurin-like_PHP"/>
</dbReference>
<evidence type="ECO:0000313" key="5">
    <source>
        <dbReference type="EMBL" id="MBB4013728.1"/>
    </source>
</evidence>
<feature type="domain" description="5'-Nucleotidase C-terminal" evidence="4">
    <location>
        <begin position="442"/>
        <end position="624"/>
    </location>
</feature>
<evidence type="ECO:0000259" key="3">
    <source>
        <dbReference type="Pfam" id="PF00149"/>
    </source>
</evidence>
<dbReference type="GO" id="GO:0008768">
    <property type="term" value="F:UDP-sugar diphosphatase activity"/>
    <property type="evidence" value="ECO:0007669"/>
    <property type="project" value="TreeGrafter"/>
</dbReference>